<dbReference type="Proteomes" id="UP001614338">
    <property type="component" value="Unassembled WGS sequence"/>
</dbReference>
<sequence length="127" mass="14638">MNKAKCFKNIEAKSFIDGKVKMLHFCFMEKDIEVQANLKIPKSLKEKLKAAAKENHRSMTAEVVARLEQSFKDEQSDALVDDVPPEQMLKIFDIFRQELEEKIKRGEAGKGIPKLSRTLVSREKNEE</sequence>
<dbReference type="RefSeq" id="WP_399842332.1">
    <property type="nucleotide sequence ID" value="NZ_JBITWC010000004.1"/>
</dbReference>
<reference evidence="2 3" key="1">
    <citation type="submission" date="2024-10" db="EMBL/GenBank/DDBJ databases">
        <title>The Natural Products Discovery Center: Release of the First 8490 Sequenced Strains for Exploring Actinobacteria Biosynthetic Diversity.</title>
        <authorList>
            <person name="Kalkreuter E."/>
            <person name="Kautsar S.A."/>
            <person name="Yang D."/>
            <person name="Bader C.D."/>
            <person name="Teijaro C.N."/>
            <person name="Fluegel L."/>
            <person name="Davis C.M."/>
            <person name="Simpson J.R."/>
            <person name="Lauterbach L."/>
            <person name="Steele A.D."/>
            <person name="Gui C."/>
            <person name="Meng S."/>
            <person name="Li G."/>
            <person name="Viehrig K."/>
            <person name="Ye F."/>
            <person name="Su P."/>
            <person name="Kiefer A.F."/>
            <person name="Nichols A."/>
            <person name="Cepeda A.J."/>
            <person name="Yan W."/>
            <person name="Fan B."/>
            <person name="Jiang Y."/>
            <person name="Adhikari A."/>
            <person name="Zheng C.-J."/>
            <person name="Schuster L."/>
            <person name="Cowan T.M."/>
            <person name="Smanski M.J."/>
            <person name="Chevrette M.G."/>
            <person name="De Carvalho L.P.S."/>
            <person name="Shen B."/>
        </authorList>
    </citation>
    <scope>NUCLEOTIDE SEQUENCE [LARGE SCALE GENOMIC DNA]</scope>
    <source>
        <strain evidence="2 3">NPDC077409</strain>
    </source>
</reference>
<dbReference type="Gene3D" id="1.10.1220.10">
    <property type="entry name" value="Met repressor-like"/>
    <property type="match status" value="1"/>
</dbReference>
<dbReference type="Pfam" id="PF03869">
    <property type="entry name" value="Arc"/>
    <property type="match status" value="1"/>
</dbReference>
<protein>
    <submittedName>
        <fullName evidence="2">Arc family DNA-binding protein</fullName>
    </submittedName>
</protein>
<name>A0ABW8BPF6_9GAMM</name>
<gene>
    <name evidence="2" type="ORF">ACIGG6_03640</name>
</gene>
<evidence type="ECO:0000313" key="2">
    <source>
        <dbReference type="EMBL" id="MFI8749090.1"/>
    </source>
</evidence>
<comment type="caution">
    <text evidence="2">The sequence shown here is derived from an EMBL/GenBank/DDBJ whole genome shotgun (WGS) entry which is preliminary data.</text>
</comment>
<dbReference type="InterPro" id="IPR005569">
    <property type="entry name" value="Arc_DNA-bd_dom"/>
</dbReference>
<dbReference type="EMBL" id="JBITWC010000004">
    <property type="protein sequence ID" value="MFI8749090.1"/>
    <property type="molecule type" value="Genomic_DNA"/>
</dbReference>
<dbReference type="InterPro" id="IPR010985">
    <property type="entry name" value="Ribbon_hlx_hlx"/>
</dbReference>
<proteinExistence type="predicted"/>
<dbReference type="SUPFAM" id="SSF47598">
    <property type="entry name" value="Ribbon-helix-helix"/>
    <property type="match status" value="1"/>
</dbReference>
<evidence type="ECO:0000259" key="1">
    <source>
        <dbReference type="Pfam" id="PF03869"/>
    </source>
</evidence>
<dbReference type="GO" id="GO:0003677">
    <property type="term" value="F:DNA binding"/>
    <property type="evidence" value="ECO:0007669"/>
    <property type="project" value="UniProtKB-KW"/>
</dbReference>
<organism evidence="2 3">
    <name type="scientific">Vreelandella lionensis</name>
    <dbReference type="NCBI Taxonomy" id="1144478"/>
    <lineage>
        <taxon>Bacteria</taxon>
        <taxon>Pseudomonadati</taxon>
        <taxon>Pseudomonadota</taxon>
        <taxon>Gammaproteobacteria</taxon>
        <taxon>Oceanospirillales</taxon>
        <taxon>Halomonadaceae</taxon>
        <taxon>Vreelandella</taxon>
    </lineage>
</organism>
<feature type="domain" description="Arc-like DNA binding" evidence="1">
    <location>
        <begin position="37"/>
        <end position="74"/>
    </location>
</feature>
<keyword evidence="3" id="KW-1185">Reference proteome</keyword>
<dbReference type="InterPro" id="IPR013321">
    <property type="entry name" value="Arc_rbn_hlx_hlx"/>
</dbReference>
<evidence type="ECO:0000313" key="3">
    <source>
        <dbReference type="Proteomes" id="UP001614338"/>
    </source>
</evidence>
<accession>A0ABW8BPF6</accession>
<keyword evidence="2" id="KW-0238">DNA-binding</keyword>